<name>A0A382YFF7_9ZZZZ</name>
<dbReference type="EMBL" id="UINC01175153">
    <property type="protein sequence ID" value="SVD81631.1"/>
    <property type="molecule type" value="Genomic_DNA"/>
</dbReference>
<organism evidence="2">
    <name type="scientific">marine metagenome</name>
    <dbReference type="NCBI Taxonomy" id="408172"/>
    <lineage>
        <taxon>unclassified sequences</taxon>
        <taxon>metagenomes</taxon>
        <taxon>ecological metagenomes</taxon>
    </lineage>
</organism>
<proteinExistence type="predicted"/>
<evidence type="ECO:0000256" key="1">
    <source>
        <dbReference type="SAM" id="MobiDB-lite"/>
    </source>
</evidence>
<feature type="non-terminal residue" evidence="2">
    <location>
        <position position="79"/>
    </location>
</feature>
<dbReference type="Gene3D" id="6.10.140.1070">
    <property type="match status" value="1"/>
</dbReference>
<sequence>MPTNVPPQYRDAEQRFRDASTIQAKIAALQEMLQIMPKHKGTDHLKAQLRSRLSRLMSDLETSSGGKGGRTEPFSLPKE</sequence>
<gene>
    <name evidence="2" type="ORF">METZ01_LOCUS434485</name>
</gene>
<reference evidence="2" key="1">
    <citation type="submission" date="2018-05" db="EMBL/GenBank/DDBJ databases">
        <authorList>
            <person name="Lanie J.A."/>
            <person name="Ng W.-L."/>
            <person name="Kazmierczak K.M."/>
            <person name="Andrzejewski T.M."/>
            <person name="Davidsen T.M."/>
            <person name="Wayne K.J."/>
            <person name="Tettelin H."/>
            <person name="Glass J.I."/>
            <person name="Rusch D."/>
            <person name="Podicherti R."/>
            <person name="Tsui H.-C.T."/>
            <person name="Winkler M.E."/>
        </authorList>
    </citation>
    <scope>NUCLEOTIDE SEQUENCE</scope>
</reference>
<protein>
    <submittedName>
        <fullName evidence="2">Uncharacterized protein</fullName>
    </submittedName>
</protein>
<dbReference type="AlphaFoldDB" id="A0A382YFF7"/>
<accession>A0A382YFF7</accession>
<evidence type="ECO:0000313" key="2">
    <source>
        <dbReference type="EMBL" id="SVD81631.1"/>
    </source>
</evidence>
<feature type="region of interest" description="Disordered" evidence="1">
    <location>
        <begin position="56"/>
        <end position="79"/>
    </location>
</feature>